<dbReference type="RefSeq" id="XP_009039934.1">
    <property type="nucleotide sequence ID" value="XM_009041686.1"/>
</dbReference>
<dbReference type="GO" id="GO:0061630">
    <property type="term" value="F:ubiquitin protein ligase activity"/>
    <property type="evidence" value="ECO:0007669"/>
    <property type="project" value="TreeGrafter"/>
</dbReference>
<dbReference type="InterPro" id="IPR013083">
    <property type="entry name" value="Znf_RING/FYVE/PHD"/>
</dbReference>
<evidence type="ECO:0000313" key="8">
    <source>
        <dbReference type="Proteomes" id="UP000002729"/>
    </source>
</evidence>
<dbReference type="Gene3D" id="3.30.40.10">
    <property type="entry name" value="Zinc/RING finger domain, C3HC4 (zinc finger)"/>
    <property type="match status" value="1"/>
</dbReference>
<gene>
    <name evidence="7" type="ORF">AURANDRAFT_66492</name>
</gene>
<feature type="compositionally biased region" description="Low complexity" evidence="5">
    <location>
        <begin position="20"/>
        <end position="43"/>
    </location>
</feature>
<evidence type="ECO:0000256" key="5">
    <source>
        <dbReference type="SAM" id="MobiDB-lite"/>
    </source>
</evidence>
<protein>
    <recommendedName>
        <fullName evidence="6">RING-type domain-containing protein</fullName>
    </recommendedName>
</protein>
<dbReference type="GO" id="GO:0016567">
    <property type="term" value="P:protein ubiquitination"/>
    <property type="evidence" value="ECO:0007669"/>
    <property type="project" value="TreeGrafter"/>
</dbReference>
<dbReference type="Pfam" id="PF13639">
    <property type="entry name" value="zf-RING_2"/>
    <property type="match status" value="1"/>
</dbReference>
<evidence type="ECO:0000256" key="2">
    <source>
        <dbReference type="ARBA" id="ARBA00022771"/>
    </source>
</evidence>
<dbReference type="OrthoDB" id="8062037at2759"/>
<keyword evidence="1" id="KW-0479">Metal-binding</keyword>
<evidence type="ECO:0000256" key="1">
    <source>
        <dbReference type="ARBA" id="ARBA00022723"/>
    </source>
</evidence>
<keyword evidence="2 4" id="KW-0863">Zinc-finger</keyword>
<dbReference type="GO" id="GO:0008270">
    <property type="term" value="F:zinc ion binding"/>
    <property type="evidence" value="ECO:0007669"/>
    <property type="project" value="UniProtKB-KW"/>
</dbReference>
<feature type="compositionally biased region" description="Pro residues" evidence="5">
    <location>
        <begin position="134"/>
        <end position="143"/>
    </location>
</feature>
<evidence type="ECO:0000259" key="6">
    <source>
        <dbReference type="PROSITE" id="PS50089"/>
    </source>
</evidence>
<dbReference type="SMART" id="SM00184">
    <property type="entry name" value="RING"/>
    <property type="match status" value="1"/>
</dbReference>
<accession>F0YHR7</accession>
<dbReference type="GeneID" id="20225822"/>
<feature type="domain" description="RING-type" evidence="6">
    <location>
        <begin position="196"/>
        <end position="240"/>
    </location>
</feature>
<dbReference type="InParanoid" id="F0YHR7"/>
<sequence>MLQQRDAHALQQRDARALQRNDAQALDAALQQQQRAPLQPRNASDTTPQASPRAEKAYATPIQYVPPPAPAGAAASSPSSANTTPATVYCPTPGATPAAASPRPSPRRFFGSPRPAPPVYRQSPRSSRAFASPRPEPPAPPSPARRSPRASRSYESFRPAPLTPVRSHALTTPQTTPMGVGGVGARLTTPVEADTCSICLEALDATGKTLHTIRKCGHRFHLDCISRAVGAKCTTCPLCRSLISPGLTPCHNRFGFAPARGYSPLDLRSDIRGAAQRARDAMRARMAALEAAREEEPPTPATPPLRFTLTDDDPVF</sequence>
<dbReference type="SUPFAM" id="SSF57850">
    <property type="entry name" value="RING/U-box"/>
    <property type="match status" value="1"/>
</dbReference>
<feature type="region of interest" description="Disordered" evidence="5">
    <location>
        <begin position="1"/>
        <end position="181"/>
    </location>
</feature>
<dbReference type="PRINTS" id="PR01217">
    <property type="entry name" value="PRICHEXTENSN"/>
</dbReference>
<reference evidence="7 8" key="1">
    <citation type="journal article" date="2011" name="Proc. Natl. Acad. Sci. U.S.A.">
        <title>Niche of harmful alga Aureococcus anophagefferens revealed through ecogenomics.</title>
        <authorList>
            <person name="Gobler C.J."/>
            <person name="Berry D.L."/>
            <person name="Dyhrman S.T."/>
            <person name="Wilhelm S.W."/>
            <person name="Salamov A."/>
            <person name="Lobanov A.V."/>
            <person name="Zhang Y."/>
            <person name="Collier J.L."/>
            <person name="Wurch L.L."/>
            <person name="Kustka A.B."/>
            <person name="Dill B.D."/>
            <person name="Shah M."/>
            <person name="VerBerkmoes N.C."/>
            <person name="Kuo A."/>
            <person name="Terry A."/>
            <person name="Pangilinan J."/>
            <person name="Lindquist E.A."/>
            <person name="Lucas S."/>
            <person name="Paulsen I.T."/>
            <person name="Hattenrath-Lehmann T.K."/>
            <person name="Talmage S.C."/>
            <person name="Walker E.A."/>
            <person name="Koch F."/>
            <person name="Burson A.M."/>
            <person name="Marcoval M.A."/>
            <person name="Tang Y.Z."/>
            <person name="Lecleir G.R."/>
            <person name="Coyne K.J."/>
            <person name="Berg G.M."/>
            <person name="Bertrand E.M."/>
            <person name="Saito M.A."/>
            <person name="Gladyshev V.N."/>
            <person name="Grigoriev I.V."/>
        </authorList>
    </citation>
    <scope>NUCLEOTIDE SEQUENCE [LARGE SCALE GENOMIC DNA]</scope>
    <source>
        <strain evidence="8">CCMP 1984</strain>
    </source>
</reference>
<keyword evidence="3" id="KW-0862">Zinc</keyword>
<keyword evidence="8" id="KW-1185">Reference proteome</keyword>
<dbReference type="Proteomes" id="UP000002729">
    <property type="component" value="Unassembled WGS sequence"/>
</dbReference>
<proteinExistence type="predicted"/>
<dbReference type="InterPro" id="IPR001841">
    <property type="entry name" value="Znf_RING"/>
</dbReference>
<name>F0YHR7_AURAN</name>
<evidence type="ECO:0000256" key="3">
    <source>
        <dbReference type="ARBA" id="ARBA00022833"/>
    </source>
</evidence>
<dbReference type="AlphaFoldDB" id="F0YHR7"/>
<feature type="compositionally biased region" description="Low complexity" evidence="5">
    <location>
        <begin position="121"/>
        <end position="133"/>
    </location>
</feature>
<feature type="compositionally biased region" description="Basic and acidic residues" evidence="5">
    <location>
        <begin position="1"/>
        <end position="19"/>
    </location>
</feature>
<dbReference type="PROSITE" id="PS50089">
    <property type="entry name" value="ZF_RING_2"/>
    <property type="match status" value="1"/>
</dbReference>
<dbReference type="KEGG" id="aaf:AURANDRAFT_66492"/>
<dbReference type="EMBL" id="GL833142">
    <property type="protein sequence ID" value="EGB05284.1"/>
    <property type="molecule type" value="Genomic_DNA"/>
</dbReference>
<dbReference type="PANTHER" id="PTHR45969:SF69">
    <property type="entry name" value="FINGER DOMAIN PROTEIN, PUTATIVE (AFU_ORTHOLOGUE AFUA_3G12190)-RELATED"/>
    <property type="match status" value="1"/>
</dbReference>
<evidence type="ECO:0000313" key="7">
    <source>
        <dbReference type="EMBL" id="EGB05284.1"/>
    </source>
</evidence>
<organism evidence="8">
    <name type="scientific">Aureococcus anophagefferens</name>
    <name type="common">Harmful bloom alga</name>
    <dbReference type="NCBI Taxonomy" id="44056"/>
    <lineage>
        <taxon>Eukaryota</taxon>
        <taxon>Sar</taxon>
        <taxon>Stramenopiles</taxon>
        <taxon>Ochrophyta</taxon>
        <taxon>Pelagophyceae</taxon>
        <taxon>Pelagomonadales</taxon>
        <taxon>Pelagomonadaceae</taxon>
        <taxon>Aureococcus</taxon>
    </lineage>
</organism>
<feature type="region of interest" description="Disordered" evidence="5">
    <location>
        <begin position="290"/>
        <end position="316"/>
    </location>
</feature>
<feature type="compositionally biased region" description="Low complexity" evidence="5">
    <location>
        <begin position="71"/>
        <end position="113"/>
    </location>
</feature>
<dbReference type="CDD" id="cd16448">
    <property type="entry name" value="RING-H2"/>
    <property type="match status" value="1"/>
</dbReference>
<evidence type="ECO:0000256" key="4">
    <source>
        <dbReference type="PROSITE-ProRule" id="PRU00175"/>
    </source>
</evidence>
<dbReference type="PANTHER" id="PTHR45969">
    <property type="entry name" value="RING ZINC FINGER PROTEIN-RELATED"/>
    <property type="match status" value="1"/>
</dbReference>